<feature type="signal peptide" evidence="2">
    <location>
        <begin position="1"/>
        <end position="23"/>
    </location>
</feature>
<evidence type="ECO:0000313" key="3">
    <source>
        <dbReference type="EMBL" id="KAL3786704.1"/>
    </source>
</evidence>
<accession>A0ABD3PGE7</accession>
<protein>
    <submittedName>
        <fullName evidence="3">Uncharacterized protein</fullName>
    </submittedName>
</protein>
<keyword evidence="2" id="KW-0732">Signal</keyword>
<feature type="compositionally biased region" description="Low complexity" evidence="1">
    <location>
        <begin position="475"/>
        <end position="501"/>
    </location>
</feature>
<keyword evidence="4" id="KW-1185">Reference proteome</keyword>
<evidence type="ECO:0000256" key="1">
    <source>
        <dbReference type="SAM" id="MobiDB-lite"/>
    </source>
</evidence>
<dbReference type="AlphaFoldDB" id="A0ABD3PGE7"/>
<evidence type="ECO:0000256" key="2">
    <source>
        <dbReference type="SAM" id="SignalP"/>
    </source>
</evidence>
<proteinExistence type="predicted"/>
<comment type="caution">
    <text evidence="3">The sequence shown here is derived from an EMBL/GenBank/DDBJ whole genome shotgun (WGS) entry which is preliminary data.</text>
</comment>
<dbReference type="EMBL" id="JALLPJ020000638">
    <property type="protein sequence ID" value="KAL3786704.1"/>
    <property type="molecule type" value="Genomic_DNA"/>
</dbReference>
<feature type="region of interest" description="Disordered" evidence="1">
    <location>
        <begin position="475"/>
        <end position="525"/>
    </location>
</feature>
<dbReference type="Proteomes" id="UP001530400">
    <property type="component" value="Unassembled WGS sequence"/>
</dbReference>
<sequence>MSIRFNLLIYCIAIALIPSIAIAATCGSHQVLFQSNAYADSLADGDSKFEGGSVQTSQYEWDEFLTTFHPNIEGESIARTDIDFNEEKVVIGTYGTSATCMVEIDDVRLQCESVDGATSVKLEMDVIDSSLGCQIKCMALGQVVYAVAVPVEWEIDTNDIVVKATGPCLEETTTSSTEEVYQKLELIQYSLELDNCDSGECLSPNGTCAEEVLCFVDPCKPDLGACEADEICTSNYCGGCSAVCTPVDNTTTSGPTSTVASQTTTTYSTTGSVEANDDLIDAIVLDTTTSSTQGVEVAVTTGATDPNKIVSPPSVPTDHELCNQITVAYESSALARYLVLDGMSGSSVTIITSQDQMDELLAGFMPMTQDASISELEGVEFTTSQVIFATHYESNTCNIEIMTSNFVCDGTTIKLGMDLLDESAGCEVSCDAEGQVVYAIVTPIGAEAELDTTTNGPCLDAITIDSVTVATEAASTTDTASSVASTTTASTEDSDSNTNSVPQTTKPDSGNVPEGIPRNGYLSNTSGPMPSLVLGGIFLVFHLL</sequence>
<organism evidence="3 4">
    <name type="scientific">Cyclotella atomus</name>
    <dbReference type="NCBI Taxonomy" id="382360"/>
    <lineage>
        <taxon>Eukaryota</taxon>
        <taxon>Sar</taxon>
        <taxon>Stramenopiles</taxon>
        <taxon>Ochrophyta</taxon>
        <taxon>Bacillariophyta</taxon>
        <taxon>Coscinodiscophyceae</taxon>
        <taxon>Thalassiosirophycidae</taxon>
        <taxon>Stephanodiscales</taxon>
        <taxon>Stephanodiscaceae</taxon>
        <taxon>Cyclotella</taxon>
    </lineage>
</organism>
<feature type="chain" id="PRO_5044795376" evidence="2">
    <location>
        <begin position="24"/>
        <end position="544"/>
    </location>
</feature>
<gene>
    <name evidence="3" type="ORF">ACHAWO_006147</name>
</gene>
<name>A0ABD3PGE7_9STRA</name>
<evidence type="ECO:0000313" key="4">
    <source>
        <dbReference type="Proteomes" id="UP001530400"/>
    </source>
</evidence>
<reference evidence="3 4" key="1">
    <citation type="submission" date="2024-10" db="EMBL/GenBank/DDBJ databases">
        <title>Updated reference genomes for cyclostephanoid diatoms.</title>
        <authorList>
            <person name="Roberts W.R."/>
            <person name="Alverson A.J."/>
        </authorList>
    </citation>
    <scope>NUCLEOTIDE SEQUENCE [LARGE SCALE GENOMIC DNA]</scope>
    <source>
        <strain evidence="3 4">AJA010-31</strain>
    </source>
</reference>